<feature type="compositionally biased region" description="Basic and acidic residues" evidence="1">
    <location>
        <begin position="1"/>
        <end position="28"/>
    </location>
</feature>
<dbReference type="EMBL" id="JASPKY010000145">
    <property type="protein sequence ID" value="KAK9730520.1"/>
    <property type="molecule type" value="Genomic_DNA"/>
</dbReference>
<feature type="compositionally biased region" description="Basic and acidic residues" evidence="1">
    <location>
        <begin position="425"/>
        <end position="435"/>
    </location>
</feature>
<dbReference type="PANTHER" id="PTHR22443">
    <property type="entry name" value="NON-SPECIFIC LETHAL 1, ISOFORM M"/>
    <property type="match status" value="1"/>
</dbReference>
<evidence type="ECO:0000256" key="1">
    <source>
        <dbReference type="SAM" id="MobiDB-lite"/>
    </source>
</evidence>
<accession>A0AAW1L9A7</accession>
<feature type="region of interest" description="Disordered" evidence="1">
    <location>
        <begin position="384"/>
        <end position="435"/>
    </location>
</feature>
<dbReference type="InterPro" id="IPR029332">
    <property type="entry name" value="PEHE_dom"/>
</dbReference>
<feature type="compositionally biased region" description="Low complexity" evidence="1">
    <location>
        <begin position="301"/>
        <end position="316"/>
    </location>
</feature>
<protein>
    <recommendedName>
        <fullName evidence="2">PEHE domain-containing protein</fullName>
    </recommendedName>
</protein>
<feature type="compositionally biased region" description="Acidic residues" evidence="1">
    <location>
        <begin position="413"/>
        <end position="424"/>
    </location>
</feature>
<dbReference type="Pfam" id="PF15275">
    <property type="entry name" value="PEHE"/>
    <property type="match status" value="1"/>
</dbReference>
<evidence type="ECO:0000259" key="2">
    <source>
        <dbReference type="PROSITE" id="PS52052"/>
    </source>
</evidence>
<dbReference type="AlphaFoldDB" id="A0AAW1L9A7"/>
<reference evidence="3" key="1">
    <citation type="submission" date="2023-05" db="EMBL/GenBank/DDBJ databases">
        <authorList>
            <person name="Nardi F."/>
            <person name="Carapelli A."/>
            <person name="Cucini C."/>
        </authorList>
    </citation>
    <scope>NUCLEOTIDE SEQUENCE</scope>
    <source>
        <strain evidence="3">DMR45628</strain>
        <tissue evidence="3">Testes</tissue>
    </source>
</reference>
<proteinExistence type="predicted"/>
<dbReference type="Proteomes" id="UP001458880">
    <property type="component" value="Unassembled WGS sequence"/>
</dbReference>
<name>A0AAW1L9A7_POPJA</name>
<dbReference type="EMBL" id="JASPKY010000145">
    <property type="protein sequence ID" value="KAK9730521.1"/>
    <property type="molecule type" value="Genomic_DNA"/>
</dbReference>
<evidence type="ECO:0000313" key="3">
    <source>
        <dbReference type="EMBL" id="KAK9730520.1"/>
    </source>
</evidence>
<feature type="compositionally biased region" description="Low complexity" evidence="1">
    <location>
        <begin position="269"/>
        <end position="294"/>
    </location>
</feature>
<dbReference type="InterPro" id="IPR026180">
    <property type="entry name" value="NSL1"/>
</dbReference>
<reference evidence="3 4" key="2">
    <citation type="journal article" date="2024" name="BMC Genomics">
        <title>De novo assembly and annotation of Popillia japonica's genome with initial clues to its potential as an invasive pest.</title>
        <authorList>
            <person name="Cucini C."/>
            <person name="Boschi S."/>
            <person name="Funari R."/>
            <person name="Cardaioli E."/>
            <person name="Iannotti N."/>
            <person name="Marturano G."/>
            <person name="Paoli F."/>
            <person name="Bruttini M."/>
            <person name="Carapelli A."/>
            <person name="Frati F."/>
            <person name="Nardi F."/>
        </authorList>
    </citation>
    <scope>NUCLEOTIDE SEQUENCE [LARGE SCALE GENOMIC DNA]</scope>
    <source>
        <strain evidence="3">DMR45628</strain>
    </source>
</reference>
<dbReference type="SMART" id="SM01300">
    <property type="entry name" value="PEHE"/>
    <property type="match status" value="1"/>
</dbReference>
<dbReference type="GO" id="GO:0035035">
    <property type="term" value="F:histone acetyltransferase binding"/>
    <property type="evidence" value="ECO:0007669"/>
    <property type="project" value="TreeGrafter"/>
</dbReference>
<feature type="region of interest" description="Disordered" evidence="1">
    <location>
        <begin position="224"/>
        <end position="340"/>
    </location>
</feature>
<feature type="compositionally biased region" description="Basic and acidic residues" evidence="1">
    <location>
        <begin position="328"/>
        <end position="340"/>
    </location>
</feature>
<dbReference type="PANTHER" id="PTHR22443:SF18">
    <property type="entry name" value="NON-SPECIFIC LETHAL 1, ISOFORM M"/>
    <property type="match status" value="1"/>
</dbReference>
<organism evidence="3 4">
    <name type="scientific">Popillia japonica</name>
    <name type="common">Japanese beetle</name>
    <dbReference type="NCBI Taxonomy" id="7064"/>
    <lineage>
        <taxon>Eukaryota</taxon>
        <taxon>Metazoa</taxon>
        <taxon>Ecdysozoa</taxon>
        <taxon>Arthropoda</taxon>
        <taxon>Hexapoda</taxon>
        <taxon>Insecta</taxon>
        <taxon>Pterygota</taxon>
        <taxon>Neoptera</taxon>
        <taxon>Endopterygota</taxon>
        <taxon>Coleoptera</taxon>
        <taxon>Polyphaga</taxon>
        <taxon>Scarabaeiformia</taxon>
        <taxon>Scarabaeidae</taxon>
        <taxon>Rutelinae</taxon>
        <taxon>Popillia</taxon>
    </lineage>
</organism>
<comment type="caution">
    <text evidence="3">The sequence shown here is derived from an EMBL/GenBank/DDBJ whole genome shotgun (WGS) entry which is preliminary data.</text>
</comment>
<gene>
    <name evidence="3" type="ORF">QE152_g14444</name>
</gene>
<dbReference type="PROSITE" id="PS52052">
    <property type="entry name" value="PEHE"/>
    <property type="match status" value="1"/>
</dbReference>
<feature type="domain" description="PEHE" evidence="2">
    <location>
        <begin position="156"/>
        <end position="292"/>
    </location>
</feature>
<dbReference type="GO" id="GO:0044545">
    <property type="term" value="C:NSL complex"/>
    <property type="evidence" value="ECO:0007669"/>
    <property type="project" value="TreeGrafter"/>
</dbReference>
<evidence type="ECO:0000313" key="4">
    <source>
        <dbReference type="Proteomes" id="UP001458880"/>
    </source>
</evidence>
<keyword evidence="4" id="KW-1185">Reference proteome</keyword>
<feature type="region of interest" description="Disordered" evidence="1">
    <location>
        <begin position="1"/>
        <end position="30"/>
    </location>
</feature>
<sequence>MKYITKSDRLDKLSMPIDHRSKKLDQRRKYPRLLKSTNVNAMSTMPEIKNKIRGRKGSRHHSQMARLNKKRHSASRMAAQAQATLYAGCEDEELENLGTSGPSGKFDSPSTSPLLATQSISGFQRRNRVDSYDIDNIVIPYSVAASTRVEKLQYKEILTPKWREVNYFDSSKHEVKNNGAVKTASQDSDVEDISDEAMLTRHDRCEHDEKKKFLSYLKLPLGYGRSRSHKRTDSRAESSGANTPDPMSPHTGDQNESMCSPLTSPPATPLSATTDDNSNLSSNNPQNESMCSPLTSPPATPLSATTDDNSNLSSNNPHRRRTVSQSRHCKDKERETRDEFRCNTPEHVDVLPYEKRVFPLSDDTYQKMKKNMPENHLFAANVSSRDSFDGGTIAGNLDDKAEFHDSESTESAYGDEDPNDPEWIEMDRVKERSKR</sequence>
<feature type="compositionally biased region" description="Basic and acidic residues" evidence="1">
    <location>
        <begin position="397"/>
        <end position="407"/>
    </location>
</feature>